<dbReference type="GO" id="GO:0003677">
    <property type="term" value="F:DNA binding"/>
    <property type="evidence" value="ECO:0007669"/>
    <property type="project" value="UniProtKB-UniRule"/>
</dbReference>
<evidence type="ECO:0000259" key="9">
    <source>
        <dbReference type="PROSITE" id="PS51900"/>
    </source>
</evidence>
<dbReference type="CDD" id="cd01189">
    <property type="entry name" value="INT_ICEBs1_C_like"/>
    <property type="match status" value="1"/>
</dbReference>
<dbReference type="GO" id="GO:0015074">
    <property type="term" value="P:DNA integration"/>
    <property type="evidence" value="ECO:0007669"/>
    <property type="project" value="UniProtKB-KW"/>
</dbReference>
<reference evidence="10" key="1">
    <citation type="submission" date="2020-10" db="EMBL/GenBank/DDBJ databases">
        <authorList>
            <person name="Gilroy R."/>
        </authorList>
    </citation>
    <scope>NUCLEOTIDE SEQUENCE</scope>
    <source>
        <strain evidence="10">CHK191-8634</strain>
    </source>
</reference>
<dbReference type="InterPro" id="IPR002104">
    <property type="entry name" value="Integrase_catalytic"/>
</dbReference>
<reference evidence="10" key="2">
    <citation type="journal article" date="2021" name="PeerJ">
        <title>Extensive microbial diversity within the chicken gut microbiome revealed by metagenomics and culture.</title>
        <authorList>
            <person name="Gilroy R."/>
            <person name="Ravi A."/>
            <person name="Getino M."/>
            <person name="Pursley I."/>
            <person name="Horton D.L."/>
            <person name="Alikhan N.F."/>
            <person name="Baker D."/>
            <person name="Gharbi K."/>
            <person name="Hall N."/>
            <person name="Watson M."/>
            <person name="Adriaenssens E.M."/>
            <person name="Foster-Nyarko E."/>
            <person name="Jarju S."/>
            <person name="Secka A."/>
            <person name="Antonio M."/>
            <person name="Oren A."/>
            <person name="Chaudhuri R.R."/>
            <person name="La Ragione R."/>
            <person name="Hildebrand F."/>
            <person name="Pallen M.J."/>
        </authorList>
    </citation>
    <scope>NUCLEOTIDE SEQUENCE</scope>
    <source>
        <strain evidence="10">CHK191-8634</strain>
    </source>
</reference>
<feature type="region of interest" description="Disordered" evidence="7">
    <location>
        <begin position="1"/>
        <end position="23"/>
    </location>
</feature>
<keyword evidence="4 6" id="KW-0238">DNA-binding</keyword>
<evidence type="ECO:0000313" key="11">
    <source>
        <dbReference type="Proteomes" id="UP000824073"/>
    </source>
</evidence>
<comment type="similarity">
    <text evidence="2">Belongs to the 'phage' integrase family.</text>
</comment>
<comment type="caution">
    <text evidence="10">The sequence shown here is derived from an EMBL/GenBank/DDBJ whole genome shotgun (WGS) entry which is preliminary data.</text>
</comment>
<evidence type="ECO:0000256" key="7">
    <source>
        <dbReference type="SAM" id="MobiDB-lite"/>
    </source>
</evidence>
<dbReference type="Pfam" id="PF00589">
    <property type="entry name" value="Phage_integrase"/>
    <property type="match status" value="1"/>
</dbReference>
<evidence type="ECO:0000256" key="2">
    <source>
        <dbReference type="ARBA" id="ARBA00008857"/>
    </source>
</evidence>
<dbReference type="PROSITE" id="PS51898">
    <property type="entry name" value="TYR_RECOMBINASE"/>
    <property type="match status" value="1"/>
</dbReference>
<dbReference type="PROSITE" id="PS51900">
    <property type="entry name" value="CB"/>
    <property type="match status" value="1"/>
</dbReference>
<dbReference type="Gene3D" id="1.10.150.130">
    <property type="match status" value="1"/>
</dbReference>
<dbReference type="InterPro" id="IPR011010">
    <property type="entry name" value="DNA_brk_join_enz"/>
</dbReference>
<feature type="domain" description="Tyr recombinase" evidence="8">
    <location>
        <begin position="182"/>
        <end position="382"/>
    </location>
</feature>
<dbReference type="Proteomes" id="UP000824073">
    <property type="component" value="Unassembled WGS sequence"/>
</dbReference>
<evidence type="ECO:0000256" key="1">
    <source>
        <dbReference type="ARBA" id="ARBA00003283"/>
    </source>
</evidence>
<keyword evidence="3" id="KW-0229">DNA integration</keyword>
<accession>A0A9D1LLK1</accession>
<dbReference type="InterPro" id="IPR013762">
    <property type="entry name" value="Integrase-like_cat_sf"/>
</dbReference>
<gene>
    <name evidence="10" type="ORF">IAB67_03910</name>
</gene>
<dbReference type="EMBL" id="DVMR01000035">
    <property type="protein sequence ID" value="HIU43422.1"/>
    <property type="molecule type" value="Genomic_DNA"/>
</dbReference>
<dbReference type="InterPro" id="IPR050090">
    <property type="entry name" value="Tyrosine_recombinase_XerCD"/>
</dbReference>
<evidence type="ECO:0000256" key="5">
    <source>
        <dbReference type="ARBA" id="ARBA00023172"/>
    </source>
</evidence>
<dbReference type="InterPro" id="IPR004107">
    <property type="entry name" value="Integrase_SAM-like_N"/>
</dbReference>
<dbReference type="PANTHER" id="PTHR30349:SF91">
    <property type="entry name" value="INTA PROTEIN"/>
    <property type="match status" value="1"/>
</dbReference>
<evidence type="ECO:0000256" key="3">
    <source>
        <dbReference type="ARBA" id="ARBA00022908"/>
    </source>
</evidence>
<dbReference type="Gene3D" id="1.10.443.10">
    <property type="entry name" value="Intergrase catalytic core"/>
    <property type="match status" value="1"/>
</dbReference>
<feature type="domain" description="Core-binding (CB)" evidence="9">
    <location>
        <begin position="74"/>
        <end position="161"/>
    </location>
</feature>
<dbReference type="SUPFAM" id="SSF56349">
    <property type="entry name" value="DNA breaking-rejoining enzymes"/>
    <property type="match status" value="1"/>
</dbReference>
<dbReference type="InterPro" id="IPR044068">
    <property type="entry name" value="CB"/>
</dbReference>
<evidence type="ECO:0000259" key="8">
    <source>
        <dbReference type="PROSITE" id="PS51898"/>
    </source>
</evidence>
<evidence type="ECO:0000256" key="4">
    <source>
        <dbReference type="ARBA" id="ARBA00023125"/>
    </source>
</evidence>
<dbReference type="InterPro" id="IPR010998">
    <property type="entry name" value="Integrase_recombinase_N"/>
</dbReference>
<keyword evidence="5" id="KW-0233">DNA recombination</keyword>
<dbReference type="Pfam" id="PF14659">
    <property type="entry name" value="Phage_int_SAM_3"/>
    <property type="match status" value="1"/>
</dbReference>
<dbReference type="GO" id="GO:0006310">
    <property type="term" value="P:DNA recombination"/>
    <property type="evidence" value="ECO:0007669"/>
    <property type="project" value="UniProtKB-KW"/>
</dbReference>
<dbReference type="PANTHER" id="PTHR30349">
    <property type="entry name" value="PHAGE INTEGRASE-RELATED"/>
    <property type="match status" value="1"/>
</dbReference>
<evidence type="ECO:0000256" key="6">
    <source>
        <dbReference type="PROSITE-ProRule" id="PRU01248"/>
    </source>
</evidence>
<name>A0A9D1LLK1_9CLOT</name>
<evidence type="ECO:0000313" key="10">
    <source>
        <dbReference type="EMBL" id="HIU43422.1"/>
    </source>
</evidence>
<dbReference type="AlphaFoldDB" id="A0A9D1LLK1"/>
<organism evidence="10 11">
    <name type="scientific">Candidatus Ventrousia excrementavium</name>
    <dbReference type="NCBI Taxonomy" id="2840961"/>
    <lineage>
        <taxon>Bacteria</taxon>
        <taxon>Bacillati</taxon>
        <taxon>Bacillota</taxon>
        <taxon>Clostridia</taxon>
        <taxon>Eubacteriales</taxon>
        <taxon>Clostridiaceae</taxon>
        <taxon>Clostridiaceae incertae sedis</taxon>
        <taxon>Candidatus Ventrousia</taxon>
    </lineage>
</organism>
<protein>
    <submittedName>
        <fullName evidence="10">Site-specific integrase</fullName>
    </submittedName>
</protein>
<proteinExistence type="inferred from homology"/>
<sequence length="393" mass="43783">MPRKSNTRAAQGAGSIRQRPDGRWEARFTVGSDPGTGKPIRRSVYAATQKECRKKLSEITAAIDAGTYKNPCKMSVGEWLDIWSETYLSGCKPRTVAIYKDHIRLHIKPALGAIRLEALNTHTIQQFYNSLLCEHNGRPGLSPKSIKCVHGVLHSALRQAARNDYIRFNPADACTLPRAEKPAIQPLDEPQIADFLKAIRGHRFEDLFIVTLFTGLRQGEVLGLTWDCVDFERGLLTIDKQMQLHQETGMDAYALVSTKSSKVRTIAAAPFVMAQLRRRKLAQLEHRLAAGPAWVQSDLVFTDERGLHLTKSAVYRAFKKVAASIGRPDARFHDLRHSYAVAAIHSGDDIKTVQSNLGHATAAFTLDVYGHITDKMKQESAARMEQFIQSISG</sequence>
<comment type="function">
    <text evidence="1">Site-specific tyrosine recombinase, which acts by catalyzing the cutting and rejoining of the recombining DNA molecules.</text>
</comment>